<dbReference type="EMBL" id="JAMFMA010000002">
    <property type="protein sequence ID" value="MCL6273866.1"/>
    <property type="molecule type" value="Genomic_DNA"/>
</dbReference>
<comment type="caution">
    <text evidence="2">The sequence shown here is derived from an EMBL/GenBank/DDBJ whole genome shotgun (WGS) entry which is preliminary data.</text>
</comment>
<dbReference type="InterPro" id="IPR051548">
    <property type="entry name" value="Grx-like_ET"/>
</dbReference>
<dbReference type="Proteomes" id="UP001203607">
    <property type="component" value="Unassembled WGS sequence"/>
</dbReference>
<proteinExistence type="predicted"/>
<dbReference type="PANTHER" id="PTHR34386:SF1">
    <property type="entry name" value="GLUTAREDOXIN-LIKE PROTEIN NRDH"/>
    <property type="match status" value="1"/>
</dbReference>
<dbReference type="Pfam" id="PF04784">
    <property type="entry name" value="DUF547"/>
    <property type="match status" value="1"/>
</dbReference>
<protein>
    <submittedName>
        <fullName evidence="2">DUF547 domain-containing protein</fullName>
    </submittedName>
</protein>
<dbReference type="PANTHER" id="PTHR34386">
    <property type="entry name" value="GLUTAREDOXIN"/>
    <property type="match status" value="1"/>
</dbReference>
<sequence length="240" mass="27368">MKILNTITLTLLFATMQTSFGQDLDSFFNQADAFFAKHVRNGRIDYQEIKENPAELHLLLETAQGISIPKTDASYFQAFWINGYNLFVIKGIVDDYPIKSPLDKAGFFDKITYEIGGKKITLNDIENKMLRANFPKEARFHFVLVCAGLGCPPIIANAYFPNTLEKQLQTQTELSLNDPGFIQLKGKKVLLSQIFEWYKGDFVQGGKSLIDFVNGYRKEKLDAKSKVGYYPYNWSLNETD</sequence>
<dbReference type="RefSeq" id="WP_249657056.1">
    <property type="nucleotide sequence ID" value="NZ_JAMFMA010000002.1"/>
</dbReference>
<dbReference type="InterPro" id="IPR006869">
    <property type="entry name" value="DUF547"/>
</dbReference>
<reference evidence="2 3" key="1">
    <citation type="submission" date="2022-05" db="EMBL/GenBank/DDBJ databases">
        <authorList>
            <person name="Park J.-S."/>
        </authorList>
    </citation>
    <scope>NUCLEOTIDE SEQUENCE [LARGE SCALE GENOMIC DNA]</scope>
    <source>
        <strain evidence="2 3">2012CJ35-5</strain>
    </source>
</reference>
<name>A0ABT0PSA2_9FLAO</name>
<evidence type="ECO:0000313" key="2">
    <source>
        <dbReference type="EMBL" id="MCL6273866.1"/>
    </source>
</evidence>
<accession>A0ABT0PSA2</accession>
<organism evidence="2 3">
    <name type="scientific">Flagellimonas spongiicola</name>
    <dbReference type="NCBI Taxonomy" id="2942208"/>
    <lineage>
        <taxon>Bacteria</taxon>
        <taxon>Pseudomonadati</taxon>
        <taxon>Bacteroidota</taxon>
        <taxon>Flavobacteriia</taxon>
        <taxon>Flavobacteriales</taxon>
        <taxon>Flavobacteriaceae</taxon>
        <taxon>Flagellimonas</taxon>
    </lineage>
</organism>
<gene>
    <name evidence="2" type="ORF">M3P19_07595</name>
</gene>
<keyword evidence="3" id="KW-1185">Reference proteome</keyword>
<feature type="domain" description="DUF547" evidence="1">
    <location>
        <begin position="77"/>
        <end position="173"/>
    </location>
</feature>
<evidence type="ECO:0000313" key="3">
    <source>
        <dbReference type="Proteomes" id="UP001203607"/>
    </source>
</evidence>
<evidence type="ECO:0000259" key="1">
    <source>
        <dbReference type="Pfam" id="PF04784"/>
    </source>
</evidence>